<evidence type="ECO:0000256" key="1">
    <source>
        <dbReference type="SAM" id="Phobius"/>
    </source>
</evidence>
<evidence type="ECO:0000313" key="2">
    <source>
        <dbReference type="EMBL" id="KAF6175879.1"/>
    </source>
</evidence>
<name>A0A7J7P8Z9_9MAGN</name>
<proteinExistence type="predicted"/>
<organism evidence="2 3">
    <name type="scientific">Kingdonia uniflora</name>
    <dbReference type="NCBI Taxonomy" id="39325"/>
    <lineage>
        <taxon>Eukaryota</taxon>
        <taxon>Viridiplantae</taxon>
        <taxon>Streptophyta</taxon>
        <taxon>Embryophyta</taxon>
        <taxon>Tracheophyta</taxon>
        <taxon>Spermatophyta</taxon>
        <taxon>Magnoliopsida</taxon>
        <taxon>Ranunculales</taxon>
        <taxon>Circaeasteraceae</taxon>
        <taxon>Kingdonia</taxon>
    </lineage>
</organism>
<keyword evidence="1" id="KW-1133">Transmembrane helix</keyword>
<comment type="caution">
    <text evidence="2">The sequence shown here is derived from an EMBL/GenBank/DDBJ whole genome shotgun (WGS) entry which is preliminary data.</text>
</comment>
<dbReference type="OrthoDB" id="1922941at2759"/>
<accession>A0A7J7P8Z9</accession>
<dbReference type="EMBL" id="JACGCM010000140">
    <property type="protein sequence ID" value="KAF6175879.1"/>
    <property type="molecule type" value="Genomic_DNA"/>
</dbReference>
<feature type="transmembrane region" description="Helical" evidence="1">
    <location>
        <begin position="28"/>
        <end position="49"/>
    </location>
</feature>
<sequence length="80" mass="9707">MLIREVDDYQQGLYDKTLTCFGCGIEWFLFQLGFMFHLMWYYATVLYFGNYFHNDPRKRAGLAVSTITHLQIWLWKSLFH</sequence>
<keyword evidence="1" id="KW-0472">Membrane</keyword>
<gene>
    <name evidence="2" type="ORF">GIB67_003367</name>
</gene>
<protein>
    <submittedName>
        <fullName evidence="2">Uncharacterized protein</fullName>
    </submittedName>
</protein>
<reference evidence="2 3" key="1">
    <citation type="journal article" date="2020" name="IScience">
        <title>Genome Sequencing of the Endangered Kingdonia uniflora (Circaeasteraceae, Ranunculales) Reveals Potential Mechanisms of Evolutionary Specialization.</title>
        <authorList>
            <person name="Sun Y."/>
            <person name="Deng T."/>
            <person name="Zhang A."/>
            <person name="Moore M.J."/>
            <person name="Landis J.B."/>
            <person name="Lin N."/>
            <person name="Zhang H."/>
            <person name="Zhang X."/>
            <person name="Huang J."/>
            <person name="Zhang X."/>
            <person name="Sun H."/>
            <person name="Wang H."/>
        </authorList>
    </citation>
    <scope>NUCLEOTIDE SEQUENCE [LARGE SCALE GENOMIC DNA]</scope>
    <source>
        <strain evidence="2">TB1705</strain>
        <tissue evidence="2">Leaf</tissue>
    </source>
</reference>
<dbReference type="Proteomes" id="UP000541444">
    <property type="component" value="Unassembled WGS sequence"/>
</dbReference>
<evidence type="ECO:0000313" key="3">
    <source>
        <dbReference type="Proteomes" id="UP000541444"/>
    </source>
</evidence>
<dbReference type="AlphaFoldDB" id="A0A7J7P8Z9"/>
<dbReference type="PANTHER" id="PTHR46666:SF2">
    <property type="entry name" value="60S RIBOSOMAL L18A-LIKE PROTEIN"/>
    <property type="match status" value="1"/>
</dbReference>
<keyword evidence="3" id="KW-1185">Reference proteome</keyword>
<dbReference type="PANTHER" id="PTHR46666">
    <property type="entry name" value="60S RIBOSOMAL L18A-LIKE PROTEIN"/>
    <property type="match status" value="1"/>
</dbReference>
<keyword evidence="1" id="KW-0812">Transmembrane</keyword>